<dbReference type="GO" id="GO:0046933">
    <property type="term" value="F:proton-transporting ATP synthase activity, rotational mechanism"/>
    <property type="evidence" value="ECO:0007669"/>
    <property type="project" value="UniProtKB-UniRule"/>
</dbReference>
<dbReference type="PANTHER" id="PTHR42823">
    <property type="entry name" value="ATP SYNTHASE SUBUNIT A, CHLOROPLASTIC"/>
    <property type="match status" value="1"/>
</dbReference>
<dbReference type="Gene3D" id="1.20.120.220">
    <property type="entry name" value="ATP synthase, F0 complex, subunit A"/>
    <property type="match status" value="1"/>
</dbReference>
<dbReference type="EMBL" id="JAJEQF010000050">
    <property type="protein sequence ID" value="MCC2168883.1"/>
    <property type="molecule type" value="Genomic_DNA"/>
</dbReference>
<proteinExistence type="inferred from homology"/>
<protein>
    <recommendedName>
        <fullName evidence="11 12">ATP synthase subunit a</fullName>
    </recommendedName>
    <alternativeName>
        <fullName evidence="11">ATP synthase F0 sector subunit a</fullName>
    </alternativeName>
    <alternativeName>
        <fullName evidence="11">F-ATPase subunit 6</fullName>
    </alternativeName>
</protein>
<dbReference type="InterPro" id="IPR045082">
    <property type="entry name" value="ATP_syn_F0_a_bact/chloroplast"/>
</dbReference>
<feature type="transmembrane region" description="Helical" evidence="11">
    <location>
        <begin position="187"/>
        <end position="207"/>
    </location>
</feature>
<dbReference type="InterPro" id="IPR035908">
    <property type="entry name" value="F0_ATP_A_sf"/>
</dbReference>
<dbReference type="AlphaFoldDB" id="A0AAE3AW07"/>
<dbReference type="InterPro" id="IPR000568">
    <property type="entry name" value="ATP_synth_F0_asu"/>
</dbReference>
<dbReference type="PRINTS" id="PR00123">
    <property type="entry name" value="ATPASEA"/>
</dbReference>
<evidence type="ECO:0000256" key="8">
    <source>
        <dbReference type="ARBA" id="ARBA00023065"/>
    </source>
</evidence>
<accession>A0AAE3AW07</accession>
<dbReference type="NCBIfam" id="TIGR01131">
    <property type="entry name" value="ATP_synt_6_or_A"/>
    <property type="match status" value="1"/>
</dbReference>
<keyword evidence="4 11" id="KW-0138">CF(0)</keyword>
<feature type="transmembrane region" description="Helical" evidence="11">
    <location>
        <begin position="93"/>
        <end position="113"/>
    </location>
</feature>
<evidence type="ECO:0000256" key="5">
    <source>
        <dbReference type="ARBA" id="ARBA00022692"/>
    </source>
</evidence>
<keyword evidence="11" id="KW-1003">Cell membrane</keyword>
<evidence type="ECO:0000256" key="10">
    <source>
        <dbReference type="ARBA" id="ARBA00023310"/>
    </source>
</evidence>
<evidence type="ECO:0000256" key="11">
    <source>
        <dbReference type="HAMAP-Rule" id="MF_01393"/>
    </source>
</evidence>
<dbReference type="SUPFAM" id="SSF81336">
    <property type="entry name" value="F1F0 ATP synthase subunit A"/>
    <property type="match status" value="1"/>
</dbReference>
<feature type="transmembrane region" description="Helical" evidence="11">
    <location>
        <begin position="30"/>
        <end position="52"/>
    </location>
</feature>
<dbReference type="PANTHER" id="PTHR42823:SF3">
    <property type="entry name" value="ATP SYNTHASE SUBUNIT A, CHLOROPLASTIC"/>
    <property type="match status" value="1"/>
</dbReference>
<feature type="transmembrane region" description="Helical" evidence="11">
    <location>
        <begin position="159"/>
        <end position="181"/>
    </location>
</feature>
<keyword evidence="3 11" id="KW-0813">Transport</keyword>
<gene>
    <name evidence="11 13" type="primary">atpB</name>
    <name evidence="13" type="ORF">LKD45_14520</name>
</gene>
<dbReference type="RefSeq" id="WP_021914095.1">
    <property type="nucleotide sequence ID" value="NZ_JAJEQF010000050.1"/>
</dbReference>
<keyword evidence="14" id="KW-1185">Reference proteome</keyword>
<dbReference type="GO" id="GO:0042777">
    <property type="term" value="P:proton motive force-driven plasma membrane ATP synthesis"/>
    <property type="evidence" value="ECO:0007669"/>
    <property type="project" value="TreeGrafter"/>
</dbReference>
<dbReference type="GO" id="GO:0045259">
    <property type="term" value="C:proton-transporting ATP synthase complex"/>
    <property type="evidence" value="ECO:0007669"/>
    <property type="project" value="UniProtKB-KW"/>
</dbReference>
<evidence type="ECO:0000256" key="3">
    <source>
        <dbReference type="ARBA" id="ARBA00022448"/>
    </source>
</evidence>
<evidence type="ECO:0000256" key="7">
    <source>
        <dbReference type="ARBA" id="ARBA00022989"/>
    </source>
</evidence>
<comment type="function">
    <text evidence="11 12">Key component of the proton channel; it plays a direct role in the translocation of protons across the membrane.</text>
</comment>
<evidence type="ECO:0000313" key="14">
    <source>
        <dbReference type="Proteomes" id="UP001199355"/>
    </source>
</evidence>
<dbReference type="Pfam" id="PF00119">
    <property type="entry name" value="ATP-synt_A"/>
    <property type="match status" value="1"/>
</dbReference>
<keyword evidence="8 11" id="KW-0406">Ion transport</keyword>
<keyword evidence="6 11" id="KW-0375">Hydrogen ion transport</keyword>
<keyword evidence="5 11" id="KW-0812">Transmembrane</keyword>
<dbReference type="PROSITE" id="PS00449">
    <property type="entry name" value="ATPASE_A"/>
    <property type="match status" value="1"/>
</dbReference>
<organism evidence="13 14">
    <name type="scientific">Gallintestinimicrobium propionicum</name>
    <dbReference type="NCBI Taxonomy" id="2981770"/>
    <lineage>
        <taxon>Bacteria</taxon>
        <taxon>Bacillati</taxon>
        <taxon>Bacillota</taxon>
        <taxon>Clostridia</taxon>
        <taxon>Lachnospirales</taxon>
        <taxon>Lachnospiraceae</taxon>
        <taxon>Gallintestinimicrobium</taxon>
    </lineage>
</organism>
<dbReference type="InterPro" id="IPR023011">
    <property type="entry name" value="ATP_synth_F0_asu_AS"/>
</dbReference>
<sequence length="240" mass="26378">MTNGILLNGSADIDFMIHGVFPYQFFGQTVWITTTHICLLIVLLLILAFAIAANRAMKHASEVPGFFQNIVELVVEKLDGMVKMVMGKNAAKFANYIGTIFIFILISNFSGLLGLRPPTADYGVTLPLGLATFTLIHYNKLKHKKLKGALAELCDPWPIWAPINIIGYIAVPVSLSLRLFANVLSGVVMMALVYGLLRVIAIGWPAVLHVYFDLFSGAIQTYVFCMLTMTYLSDAIGEEG</sequence>
<evidence type="ECO:0000256" key="6">
    <source>
        <dbReference type="ARBA" id="ARBA00022781"/>
    </source>
</evidence>
<dbReference type="CDD" id="cd00310">
    <property type="entry name" value="ATP-synt_Fo_a_6"/>
    <property type="match status" value="1"/>
</dbReference>
<keyword evidence="9 11" id="KW-0472">Membrane</keyword>
<comment type="subcellular location">
    <subcellularLocation>
        <location evidence="11 12">Cell membrane</location>
        <topology evidence="11 12">Multi-pass membrane protein</topology>
    </subcellularLocation>
    <subcellularLocation>
        <location evidence="1">Membrane</location>
        <topology evidence="1">Multi-pass membrane protein</topology>
    </subcellularLocation>
</comment>
<reference evidence="13 14" key="1">
    <citation type="submission" date="2021-10" db="EMBL/GenBank/DDBJ databases">
        <title>Anaerobic single-cell dispensing facilitates the cultivation of human gut bacteria.</title>
        <authorList>
            <person name="Afrizal A."/>
        </authorList>
    </citation>
    <scope>NUCLEOTIDE SEQUENCE [LARGE SCALE GENOMIC DNA]</scope>
    <source>
        <strain evidence="13 14">CLA-AA-H244</strain>
    </source>
</reference>
<evidence type="ECO:0000256" key="4">
    <source>
        <dbReference type="ARBA" id="ARBA00022547"/>
    </source>
</evidence>
<dbReference type="HAMAP" id="MF_01393">
    <property type="entry name" value="ATP_synth_a_bact"/>
    <property type="match status" value="1"/>
</dbReference>
<dbReference type="Proteomes" id="UP001199355">
    <property type="component" value="Unassembled WGS sequence"/>
</dbReference>
<comment type="similarity">
    <text evidence="2 11 12">Belongs to the ATPase A chain family.</text>
</comment>
<evidence type="ECO:0000256" key="1">
    <source>
        <dbReference type="ARBA" id="ARBA00004141"/>
    </source>
</evidence>
<name>A0AAE3AW07_9FIRM</name>
<dbReference type="GO" id="GO:0005886">
    <property type="term" value="C:plasma membrane"/>
    <property type="evidence" value="ECO:0007669"/>
    <property type="project" value="UniProtKB-SubCell"/>
</dbReference>
<keyword evidence="10 11" id="KW-0066">ATP synthesis</keyword>
<evidence type="ECO:0000256" key="9">
    <source>
        <dbReference type="ARBA" id="ARBA00023136"/>
    </source>
</evidence>
<evidence type="ECO:0000256" key="12">
    <source>
        <dbReference type="RuleBase" id="RU000483"/>
    </source>
</evidence>
<evidence type="ECO:0000313" key="13">
    <source>
        <dbReference type="EMBL" id="MCC2168883.1"/>
    </source>
</evidence>
<keyword evidence="7 11" id="KW-1133">Transmembrane helix</keyword>
<evidence type="ECO:0000256" key="2">
    <source>
        <dbReference type="ARBA" id="ARBA00006810"/>
    </source>
</evidence>
<comment type="caution">
    <text evidence="13">The sequence shown here is derived from an EMBL/GenBank/DDBJ whole genome shotgun (WGS) entry which is preliminary data.</text>
</comment>